<evidence type="ECO:0000313" key="2">
    <source>
        <dbReference type="EMBL" id="MFC3883354.1"/>
    </source>
</evidence>
<dbReference type="RefSeq" id="WP_377913750.1">
    <property type="nucleotide sequence ID" value="NZ_JBHRZT010000026.1"/>
</dbReference>
<feature type="region of interest" description="Disordered" evidence="1">
    <location>
        <begin position="1"/>
        <end position="61"/>
    </location>
</feature>
<organism evidence="2 3">
    <name type="scientific">Bacillus songklensis</name>
    <dbReference type="NCBI Taxonomy" id="1069116"/>
    <lineage>
        <taxon>Bacteria</taxon>
        <taxon>Bacillati</taxon>
        <taxon>Bacillota</taxon>
        <taxon>Bacilli</taxon>
        <taxon>Bacillales</taxon>
        <taxon>Bacillaceae</taxon>
        <taxon>Bacillus</taxon>
    </lineage>
</organism>
<proteinExistence type="predicted"/>
<evidence type="ECO:0000256" key="1">
    <source>
        <dbReference type="SAM" id="MobiDB-lite"/>
    </source>
</evidence>
<accession>A0ABV8B155</accession>
<feature type="compositionally biased region" description="Low complexity" evidence="1">
    <location>
        <begin position="52"/>
        <end position="61"/>
    </location>
</feature>
<keyword evidence="3" id="KW-1185">Reference proteome</keyword>
<sequence>MAKRKVKNDAARNTNFTPTESMPNARYSEEFGEENVMKGANRNSKKGRQGKGKVQGAYPHE</sequence>
<dbReference type="EMBL" id="JBHRZT010000026">
    <property type="protein sequence ID" value="MFC3883354.1"/>
    <property type="molecule type" value="Genomic_DNA"/>
</dbReference>
<reference evidence="3" key="1">
    <citation type="journal article" date="2019" name="Int. J. Syst. Evol. Microbiol.">
        <title>The Global Catalogue of Microorganisms (GCM) 10K type strain sequencing project: providing services to taxonomists for standard genome sequencing and annotation.</title>
        <authorList>
            <consortium name="The Broad Institute Genomics Platform"/>
            <consortium name="The Broad Institute Genome Sequencing Center for Infectious Disease"/>
            <person name="Wu L."/>
            <person name="Ma J."/>
        </authorList>
    </citation>
    <scope>NUCLEOTIDE SEQUENCE [LARGE SCALE GENOMIC DNA]</scope>
    <source>
        <strain evidence="3">CCUG 61889</strain>
    </source>
</reference>
<evidence type="ECO:0000313" key="3">
    <source>
        <dbReference type="Proteomes" id="UP001595752"/>
    </source>
</evidence>
<gene>
    <name evidence="2" type="ORF">ACFOU2_07395</name>
</gene>
<feature type="compositionally biased region" description="Polar residues" evidence="1">
    <location>
        <begin position="11"/>
        <end position="22"/>
    </location>
</feature>
<dbReference type="Proteomes" id="UP001595752">
    <property type="component" value="Unassembled WGS sequence"/>
</dbReference>
<comment type="caution">
    <text evidence="2">The sequence shown here is derived from an EMBL/GenBank/DDBJ whole genome shotgun (WGS) entry which is preliminary data.</text>
</comment>
<protein>
    <submittedName>
        <fullName evidence="2">Uncharacterized protein</fullName>
    </submittedName>
</protein>
<name>A0ABV8B155_9BACI</name>